<dbReference type="Gene3D" id="2.170.120.20">
    <property type="entry name" value="Ribosomal protein L25, beta domain"/>
    <property type="match status" value="1"/>
</dbReference>
<accession>A0A1G7ZFL3</accession>
<dbReference type="Pfam" id="PF14693">
    <property type="entry name" value="Ribosomal_TL5_C"/>
    <property type="match status" value="1"/>
</dbReference>
<protein>
    <recommendedName>
        <fullName evidence="5">Large ribosomal subunit protein bL25</fullName>
    </recommendedName>
    <alternativeName>
        <fullName evidence="5">General stress protein CTC</fullName>
    </alternativeName>
</protein>
<evidence type="ECO:0000256" key="6">
    <source>
        <dbReference type="SAM" id="MobiDB-lite"/>
    </source>
</evidence>
<dbReference type="InterPro" id="IPR020930">
    <property type="entry name" value="Ribosomal_uL5_bac-type"/>
</dbReference>
<feature type="region of interest" description="Disordered" evidence="6">
    <location>
        <begin position="1"/>
        <end position="23"/>
    </location>
</feature>
<sequence>MSKDVSKLPVQERDRAGKGAARATRREGLVPGVIYGDKKPPQLISMEPKYLIAAMHRPGFNTQVFELDLAGKKHRVMAQDVQMHPVTDQPIHIDFLRIGADTEVTVHVPVHFLNEDQSPGIKRGGVLNVVRHEVVMIGKPANLPEQLEVDLTGLDVNETIHFSAITVPDGVRPEITDRDFTIATIAAPSGMKSEAADDVEAEDEE</sequence>
<dbReference type="Proteomes" id="UP000217076">
    <property type="component" value="Unassembled WGS sequence"/>
</dbReference>
<feature type="domain" description="Large ribosomal subunit protein bL25 L25" evidence="7">
    <location>
        <begin position="9"/>
        <end position="95"/>
    </location>
</feature>
<keyword evidence="3 5" id="KW-0689">Ribosomal protein</keyword>
<keyword evidence="1 5" id="KW-0699">rRNA-binding</keyword>
<dbReference type="InterPro" id="IPR037121">
    <property type="entry name" value="Ribosomal_bL25_C"/>
</dbReference>
<dbReference type="AlphaFoldDB" id="A0A1G7ZFL3"/>
<feature type="domain" description="Large ribosomal subunit protein bL25 beta" evidence="8">
    <location>
        <begin position="103"/>
        <end position="188"/>
    </location>
</feature>
<dbReference type="InterPro" id="IPR011035">
    <property type="entry name" value="Ribosomal_bL25/Gln-tRNA_synth"/>
</dbReference>
<evidence type="ECO:0000313" key="9">
    <source>
        <dbReference type="EMBL" id="SDH07429.1"/>
    </source>
</evidence>
<comment type="subunit">
    <text evidence="5">Part of the 50S ribosomal subunit; part of the 5S rRNA/L5/L18/L25 subcomplex. Contacts the 5S rRNA. Binds to the 5S rRNA independently of L5 and L18.</text>
</comment>
<dbReference type="GO" id="GO:0003735">
    <property type="term" value="F:structural constituent of ribosome"/>
    <property type="evidence" value="ECO:0007669"/>
    <property type="project" value="InterPro"/>
</dbReference>
<dbReference type="STRING" id="83401.SAMN05421742_10494"/>
<keyword evidence="10" id="KW-1185">Reference proteome</keyword>
<evidence type="ECO:0000259" key="8">
    <source>
        <dbReference type="Pfam" id="PF14693"/>
    </source>
</evidence>
<dbReference type="GO" id="GO:0008097">
    <property type="term" value="F:5S rRNA binding"/>
    <property type="evidence" value="ECO:0007669"/>
    <property type="project" value="InterPro"/>
</dbReference>
<dbReference type="Pfam" id="PF01386">
    <property type="entry name" value="Ribosomal_L25p"/>
    <property type="match status" value="1"/>
</dbReference>
<evidence type="ECO:0000256" key="4">
    <source>
        <dbReference type="ARBA" id="ARBA00023274"/>
    </source>
</evidence>
<dbReference type="NCBIfam" id="TIGR00731">
    <property type="entry name" value="bL25_bact_ctc"/>
    <property type="match status" value="1"/>
</dbReference>
<comment type="similarity">
    <text evidence="5">Belongs to the bacterial ribosomal protein bL25 family. CTC subfamily.</text>
</comment>
<dbReference type="Gene3D" id="2.40.240.10">
    <property type="entry name" value="Ribosomal Protein L25, Chain P"/>
    <property type="match status" value="1"/>
</dbReference>
<dbReference type="PANTHER" id="PTHR33284:SF1">
    <property type="entry name" value="RIBOSOMAL PROTEIN L25_GLN-TRNA SYNTHETASE, ANTI-CODON-BINDING DOMAIN-CONTAINING PROTEIN"/>
    <property type="match status" value="1"/>
</dbReference>
<dbReference type="PANTHER" id="PTHR33284">
    <property type="entry name" value="RIBOSOMAL PROTEIN L25/GLN-TRNA SYNTHETASE, ANTI-CODON-BINDING DOMAIN-CONTAINING PROTEIN"/>
    <property type="match status" value="1"/>
</dbReference>
<name>A0A1G7ZFL3_9PROT</name>
<reference evidence="10" key="1">
    <citation type="submission" date="2016-10" db="EMBL/GenBank/DDBJ databases">
        <authorList>
            <person name="Varghese N."/>
            <person name="Submissions S."/>
        </authorList>
    </citation>
    <scope>NUCLEOTIDE SEQUENCE [LARGE SCALE GENOMIC DNA]</scope>
    <source>
        <strain evidence="10">930I</strain>
    </source>
</reference>
<proteinExistence type="inferred from homology"/>
<dbReference type="InterPro" id="IPR029751">
    <property type="entry name" value="Ribosomal_L25_dom"/>
</dbReference>
<keyword evidence="4 5" id="KW-0687">Ribonucleoprotein</keyword>
<feature type="compositionally biased region" description="Basic and acidic residues" evidence="6">
    <location>
        <begin position="1"/>
        <end position="17"/>
    </location>
</feature>
<evidence type="ECO:0000256" key="2">
    <source>
        <dbReference type="ARBA" id="ARBA00022884"/>
    </source>
</evidence>
<dbReference type="InterPro" id="IPR001021">
    <property type="entry name" value="Ribosomal_bL25_long"/>
</dbReference>
<dbReference type="NCBIfam" id="NF004128">
    <property type="entry name" value="PRK05618.1-2"/>
    <property type="match status" value="1"/>
</dbReference>
<dbReference type="RefSeq" id="WP_092617739.1">
    <property type="nucleotide sequence ID" value="NZ_FNCV01000004.1"/>
</dbReference>
<evidence type="ECO:0000313" key="10">
    <source>
        <dbReference type="Proteomes" id="UP000217076"/>
    </source>
</evidence>
<dbReference type="EMBL" id="FNCV01000004">
    <property type="protein sequence ID" value="SDH07429.1"/>
    <property type="molecule type" value="Genomic_DNA"/>
</dbReference>
<dbReference type="NCBIfam" id="NF004612">
    <property type="entry name" value="PRK05943.1"/>
    <property type="match status" value="1"/>
</dbReference>
<evidence type="ECO:0000256" key="5">
    <source>
        <dbReference type="HAMAP-Rule" id="MF_01334"/>
    </source>
</evidence>
<evidence type="ECO:0000256" key="3">
    <source>
        <dbReference type="ARBA" id="ARBA00022980"/>
    </source>
</evidence>
<gene>
    <name evidence="5" type="primary">rplY</name>
    <name evidence="5" type="synonym">ctc</name>
    <name evidence="9" type="ORF">SAMN05421742_10494</name>
</gene>
<dbReference type="OrthoDB" id="9806411at2"/>
<dbReference type="GO" id="GO:0022625">
    <property type="term" value="C:cytosolic large ribosomal subunit"/>
    <property type="evidence" value="ECO:0007669"/>
    <property type="project" value="TreeGrafter"/>
</dbReference>
<dbReference type="CDD" id="cd00495">
    <property type="entry name" value="Ribosomal_L25_TL5_CTC"/>
    <property type="match status" value="1"/>
</dbReference>
<dbReference type="GO" id="GO:0006412">
    <property type="term" value="P:translation"/>
    <property type="evidence" value="ECO:0007669"/>
    <property type="project" value="UniProtKB-UniRule"/>
</dbReference>
<comment type="function">
    <text evidence="5">This is one of the proteins that binds to the 5S RNA in the ribosome where it forms part of the central protuberance.</text>
</comment>
<organism evidence="9 10">
    <name type="scientific">Roseospirillum parvum</name>
    <dbReference type="NCBI Taxonomy" id="83401"/>
    <lineage>
        <taxon>Bacteria</taxon>
        <taxon>Pseudomonadati</taxon>
        <taxon>Pseudomonadota</taxon>
        <taxon>Alphaproteobacteria</taxon>
        <taxon>Rhodospirillales</taxon>
        <taxon>Rhodospirillaceae</taxon>
        <taxon>Roseospirillum</taxon>
    </lineage>
</organism>
<evidence type="ECO:0000256" key="1">
    <source>
        <dbReference type="ARBA" id="ARBA00022730"/>
    </source>
</evidence>
<dbReference type="HAMAP" id="MF_01334">
    <property type="entry name" value="Ribosomal_bL25_CTC"/>
    <property type="match status" value="1"/>
</dbReference>
<dbReference type="SUPFAM" id="SSF50715">
    <property type="entry name" value="Ribosomal protein L25-like"/>
    <property type="match status" value="1"/>
</dbReference>
<dbReference type="InterPro" id="IPR020056">
    <property type="entry name" value="Rbsml_bL25/Gln-tRNA_synth_N"/>
</dbReference>
<evidence type="ECO:0000259" key="7">
    <source>
        <dbReference type="Pfam" id="PF01386"/>
    </source>
</evidence>
<keyword evidence="2 5" id="KW-0694">RNA-binding</keyword>
<dbReference type="InterPro" id="IPR020057">
    <property type="entry name" value="Ribosomal_bL25_b-dom"/>
</dbReference>